<dbReference type="GO" id="GO:0003677">
    <property type="term" value="F:DNA binding"/>
    <property type="evidence" value="ECO:0007669"/>
    <property type="project" value="UniProtKB-UniRule"/>
</dbReference>
<dbReference type="Gene3D" id="1.10.8.420">
    <property type="entry name" value="RecR Domain 1"/>
    <property type="match status" value="1"/>
</dbReference>
<dbReference type="PANTHER" id="PTHR30446:SF0">
    <property type="entry name" value="RECOMBINATION PROTEIN RECR"/>
    <property type="match status" value="1"/>
</dbReference>
<evidence type="ECO:0000256" key="2">
    <source>
        <dbReference type="ARBA" id="ARBA00022763"/>
    </source>
</evidence>
<evidence type="ECO:0000313" key="9">
    <source>
        <dbReference type="EMBL" id="SBV92546.1"/>
    </source>
</evidence>
<evidence type="ECO:0000256" key="4">
    <source>
        <dbReference type="ARBA" id="ARBA00022833"/>
    </source>
</evidence>
<dbReference type="Pfam" id="PF13662">
    <property type="entry name" value="Toprim_4"/>
    <property type="match status" value="1"/>
</dbReference>
<dbReference type="PANTHER" id="PTHR30446">
    <property type="entry name" value="RECOMBINATION PROTEIN RECR"/>
    <property type="match status" value="1"/>
</dbReference>
<dbReference type="AlphaFoldDB" id="A0A212IZA8"/>
<sequence length="207" mass="23101">MNQKYPSILLENAVNEFARLPGIGRKTALRLILHLLRQDDAMVDGFAQSLVALKHEVKYCKVCHNISDAEVCPICQDKSRDATTICVVENIKEVMAIENTMQFRGQYHVLGGIISPIDGIGPADLEIESLVERVSQGNINEVILALSTTMEGDTTNFYIYKKLAPYDVKVSMIARGISIGDEIEYADEVTLGRSILNRTLFNESYKM</sequence>
<evidence type="ECO:0000256" key="7">
    <source>
        <dbReference type="HAMAP-Rule" id="MF_00017"/>
    </source>
</evidence>
<gene>
    <name evidence="7 9" type="primary">recR</name>
    <name evidence="9" type="ORF">KL86DYS1_10638</name>
</gene>
<feature type="domain" description="Toprim" evidence="8">
    <location>
        <begin position="83"/>
        <end position="178"/>
    </location>
</feature>
<keyword evidence="5 7" id="KW-0233">DNA recombination</keyword>
<evidence type="ECO:0000256" key="3">
    <source>
        <dbReference type="ARBA" id="ARBA00022771"/>
    </source>
</evidence>
<evidence type="ECO:0000256" key="1">
    <source>
        <dbReference type="ARBA" id="ARBA00022723"/>
    </source>
</evidence>
<protein>
    <recommendedName>
        <fullName evidence="7">Recombination protein RecR</fullName>
    </recommendedName>
</protein>
<name>A0A212IZA8_9BACT</name>
<dbReference type="EMBL" id="FLUM01000001">
    <property type="protein sequence ID" value="SBV92546.1"/>
    <property type="molecule type" value="Genomic_DNA"/>
</dbReference>
<dbReference type="HAMAP" id="MF_00017">
    <property type="entry name" value="RecR"/>
    <property type="match status" value="1"/>
</dbReference>
<dbReference type="InterPro" id="IPR023627">
    <property type="entry name" value="Rcmb_RecR"/>
</dbReference>
<dbReference type="RefSeq" id="WP_296938529.1">
    <property type="nucleotide sequence ID" value="NZ_LT599032.1"/>
</dbReference>
<evidence type="ECO:0000259" key="8">
    <source>
        <dbReference type="PROSITE" id="PS50880"/>
    </source>
</evidence>
<dbReference type="InterPro" id="IPR015967">
    <property type="entry name" value="Rcmb_RecR_Znf"/>
</dbReference>
<dbReference type="GO" id="GO:0006310">
    <property type="term" value="P:DNA recombination"/>
    <property type="evidence" value="ECO:0007669"/>
    <property type="project" value="UniProtKB-UniRule"/>
</dbReference>
<dbReference type="InterPro" id="IPR034137">
    <property type="entry name" value="TOPRIM_RecR"/>
</dbReference>
<dbReference type="PROSITE" id="PS01300">
    <property type="entry name" value="RECR"/>
    <property type="match status" value="1"/>
</dbReference>
<dbReference type="NCBIfam" id="TIGR00615">
    <property type="entry name" value="recR"/>
    <property type="match status" value="1"/>
</dbReference>
<comment type="function">
    <text evidence="7">May play a role in DNA repair. It seems to be involved in an RecBC-independent recombinational process of DNA repair. It may act with RecF and RecO.</text>
</comment>
<dbReference type="InterPro" id="IPR006171">
    <property type="entry name" value="TOPRIM_dom"/>
</dbReference>
<feature type="zinc finger region" description="C4-type" evidence="7">
    <location>
        <begin position="60"/>
        <end position="75"/>
    </location>
</feature>
<keyword evidence="6 7" id="KW-0234">DNA repair</keyword>
<dbReference type="SMART" id="SM00493">
    <property type="entry name" value="TOPRIM"/>
    <property type="match status" value="1"/>
</dbReference>
<dbReference type="Gene3D" id="3.30.60.80">
    <property type="match status" value="1"/>
</dbReference>
<reference evidence="9" key="1">
    <citation type="submission" date="2016-04" db="EMBL/GenBank/DDBJ databases">
        <authorList>
            <person name="Evans L.H."/>
            <person name="Alamgir A."/>
            <person name="Owens N."/>
            <person name="Weber N.D."/>
            <person name="Virtaneva K."/>
            <person name="Barbian K."/>
            <person name="Babar A."/>
            <person name="Rosenke K."/>
        </authorList>
    </citation>
    <scope>NUCLEOTIDE SEQUENCE</scope>
    <source>
        <strain evidence="9">86-1</strain>
    </source>
</reference>
<comment type="similarity">
    <text evidence="7">Belongs to the RecR family.</text>
</comment>
<dbReference type="InterPro" id="IPR000093">
    <property type="entry name" value="DNA_Rcmb_RecR"/>
</dbReference>
<dbReference type="GO" id="GO:0006281">
    <property type="term" value="P:DNA repair"/>
    <property type="evidence" value="ECO:0007669"/>
    <property type="project" value="UniProtKB-UniRule"/>
</dbReference>
<keyword evidence="4 7" id="KW-0862">Zinc</keyword>
<dbReference type="CDD" id="cd01025">
    <property type="entry name" value="TOPRIM_recR"/>
    <property type="match status" value="1"/>
</dbReference>
<dbReference type="Pfam" id="PF21176">
    <property type="entry name" value="RecR_HhH"/>
    <property type="match status" value="1"/>
</dbReference>
<keyword evidence="2 7" id="KW-0227">DNA damage</keyword>
<accession>A0A212IZA8</accession>
<dbReference type="SUPFAM" id="SSF111304">
    <property type="entry name" value="Recombination protein RecR"/>
    <property type="match status" value="1"/>
</dbReference>
<evidence type="ECO:0000256" key="5">
    <source>
        <dbReference type="ARBA" id="ARBA00023172"/>
    </source>
</evidence>
<dbReference type="PROSITE" id="PS50880">
    <property type="entry name" value="TOPRIM"/>
    <property type="match status" value="1"/>
</dbReference>
<dbReference type="Pfam" id="PF21175">
    <property type="entry name" value="RecR_C"/>
    <property type="match status" value="1"/>
</dbReference>
<proteinExistence type="inferred from homology"/>
<organism evidence="9">
    <name type="scientific">uncultured Dysgonomonas sp</name>
    <dbReference type="NCBI Taxonomy" id="206096"/>
    <lineage>
        <taxon>Bacteria</taxon>
        <taxon>Pseudomonadati</taxon>
        <taxon>Bacteroidota</taxon>
        <taxon>Bacteroidia</taxon>
        <taxon>Bacteroidales</taxon>
        <taxon>Dysgonomonadaceae</taxon>
        <taxon>Dysgonomonas</taxon>
        <taxon>environmental samples</taxon>
    </lineage>
</organism>
<keyword evidence="3 7" id="KW-0863">Zinc-finger</keyword>
<dbReference type="Gene3D" id="6.10.250.240">
    <property type="match status" value="1"/>
</dbReference>
<dbReference type="GO" id="GO:0008270">
    <property type="term" value="F:zinc ion binding"/>
    <property type="evidence" value="ECO:0007669"/>
    <property type="project" value="UniProtKB-KW"/>
</dbReference>
<dbReference type="Gene3D" id="3.40.1360.10">
    <property type="match status" value="1"/>
</dbReference>
<keyword evidence="1 7" id="KW-0479">Metal-binding</keyword>
<dbReference type="Pfam" id="PF02132">
    <property type="entry name" value="RecR_ZnF"/>
    <property type="match status" value="1"/>
</dbReference>
<evidence type="ECO:0000256" key="6">
    <source>
        <dbReference type="ARBA" id="ARBA00023204"/>
    </source>
</evidence>